<evidence type="ECO:0000256" key="1">
    <source>
        <dbReference type="SAM" id="MobiDB-lite"/>
    </source>
</evidence>
<protein>
    <submittedName>
        <fullName evidence="2">Uncharacterized protein</fullName>
    </submittedName>
</protein>
<comment type="caution">
    <text evidence="2">The sequence shown here is derived from an EMBL/GenBank/DDBJ whole genome shotgun (WGS) entry which is preliminary data.</text>
</comment>
<dbReference type="InterPro" id="IPR021109">
    <property type="entry name" value="Peptidase_aspartic_dom_sf"/>
</dbReference>
<dbReference type="EMBL" id="JARJCN010000006">
    <property type="protein sequence ID" value="KAJ7100274.1"/>
    <property type="molecule type" value="Genomic_DNA"/>
</dbReference>
<evidence type="ECO:0000313" key="2">
    <source>
        <dbReference type="EMBL" id="KAJ7100274.1"/>
    </source>
</evidence>
<dbReference type="Gene3D" id="2.40.70.10">
    <property type="entry name" value="Acid Proteases"/>
    <property type="match status" value="1"/>
</dbReference>
<keyword evidence="3" id="KW-1185">Reference proteome</keyword>
<feature type="compositionally biased region" description="Acidic residues" evidence="1">
    <location>
        <begin position="321"/>
        <end position="334"/>
    </location>
</feature>
<feature type="compositionally biased region" description="Low complexity" evidence="1">
    <location>
        <begin position="335"/>
        <end position="346"/>
    </location>
</feature>
<reference evidence="2" key="1">
    <citation type="submission" date="2023-03" db="EMBL/GenBank/DDBJ databases">
        <title>Massive genome expansion in bonnet fungi (Mycena s.s.) driven by repeated elements and novel gene families across ecological guilds.</title>
        <authorList>
            <consortium name="Lawrence Berkeley National Laboratory"/>
            <person name="Harder C.B."/>
            <person name="Miyauchi S."/>
            <person name="Viragh M."/>
            <person name="Kuo A."/>
            <person name="Thoen E."/>
            <person name="Andreopoulos B."/>
            <person name="Lu D."/>
            <person name="Skrede I."/>
            <person name="Drula E."/>
            <person name="Henrissat B."/>
            <person name="Morin E."/>
            <person name="Kohler A."/>
            <person name="Barry K."/>
            <person name="LaButti K."/>
            <person name="Morin E."/>
            <person name="Salamov A."/>
            <person name="Lipzen A."/>
            <person name="Mereny Z."/>
            <person name="Hegedus B."/>
            <person name="Baldrian P."/>
            <person name="Stursova M."/>
            <person name="Weitz H."/>
            <person name="Taylor A."/>
            <person name="Grigoriev I.V."/>
            <person name="Nagy L.G."/>
            <person name="Martin F."/>
            <person name="Kauserud H."/>
        </authorList>
    </citation>
    <scope>NUCLEOTIDE SEQUENCE</scope>
    <source>
        <strain evidence="2">CBHHK173m</strain>
    </source>
</reference>
<evidence type="ECO:0000313" key="3">
    <source>
        <dbReference type="Proteomes" id="UP001222325"/>
    </source>
</evidence>
<dbReference type="Proteomes" id="UP001222325">
    <property type="component" value="Unassembled WGS sequence"/>
</dbReference>
<proteinExistence type="predicted"/>
<organism evidence="2 3">
    <name type="scientific">Mycena belliarum</name>
    <dbReference type="NCBI Taxonomy" id="1033014"/>
    <lineage>
        <taxon>Eukaryota</taxon>
        <taxon>Fungi</taxon>
        <taxon>Dikarya</taxon>
        <taxon>Basidiomycota</taxon>
        <taxon>Agaricomycotina</taxon>
        <taxon>Agaricomycetes</taxon>
        <taxon>Agaricomycetidae</taxon>
        <taxon>Agaricales</taxon>
        <taxon>Marasmiineae</taxon>
        <taxon>Mycenaceae</taxon>
        <taxon>Mycena</taxon>
    </lineage>
</organism>
<accession>A0AAD6UL34</accession>
<dbReference type="CDD" id="cd00303">
    <property type="entry name" value="retropepsin_like"/>
    <property type="match status" value="1"/>
</dbReference>
<feature type="region of interest" description="Disordered" evidence="1">
    <location>
        <begin position="319"/>
        <end position="346"/>
    </location>
</feature>
<feature type="non-terminal residue" evidence="2">
    <location>
        <position position="1"/>
    </location>
</feature>
<name>A0AAD6UL34_9AGAR</name>
<feature type="compositionally biased region" description="Low complexity" evidence="1">
    <location>
        <begin position="226"/>
        <end position="249"/>
    </location>
</feature>
<gene>
    <name evidence="2" type="ORF">B0H15DRAFT_770979</name>
</gene>
<sequence>MTSQSKLATVEIRTGKLPTVHVGEITPLVATQFEHGMLDYAAAKDIAADKITSLVFGCFLDQRVRNWFSPSGSREAFGKLSLADFMAKLHKKFLRPDWEIQTRASILSSRMKSDETFSEWVVVLQSMQALLVGTSHAVDDQRLRHTLEANMLSDLATDYSKHKATNAIPEDEFDTWVLAVIELDEERVYEDEKQQRRIAIQLKADKRRAADDGERPTKKATTDTYKASAAPSSKPPSASGSGSTSSMGKNCPPLTPEERQLLADNGGCNRCRVFFAGHSTGECKEDFPSGIGYRVRTQADVAAARKSKPSKAVAVIMPAVDEMEDSDDSTDELETSVSSPSRSPPSHRVDHLYWDCLIEGPMTNLPLLIQALIDNGAHLALIDELLVDKIGLRRYKLRKPEPITLAMSDGNADVPTYLTEYVKLPLLSRDQTYRSSTVRALIAPNLCSPVILGLPWLTRNSIVIDHRERSAVDKRVNYDLLNPPAPATRSRDLFEKVRPVDVVAAVQERIAVLAHWEDLAKRGEKVRADYPQLFEPMPHVDDLPDEVLCVIKVKDAERNIESRSYRSPRKYREAWQ</sequence>
<dbReference type="AlphaFoldDB" id="A0AAD6UL34"/>
<feature type="region of interest" description="Disordered" evidence="1">
    <location>
        <begin position="204"/>
        <end position="258"/>
    </location>
</feature>
<feature type="compositionally biased region" description="Basic and acidic residues" evidence="1">
    <location>
        <begin position="204"/>
        <end position="221"/>
    </location>
</feature>